<evidence type="ECO:0000313" key="1">
    <source>
        <dbReference type="EMBL" id="MET4562565.1"/>
    </source>
</evidence>
<sequence>MKNAYDELSNEREGYVMKNEESGVEITCTEKFVKAWEERGFVIIKKGLVKLVNEK</sequence>
<organism evidence="1 2">
    <name type="scientific">Lysinibacillus parviboronicapiens</name>
    <dbReference type="NCBI Taxonomy" id="436516"/>
    <lineage>
        <taxon>Bacteria</taxon>
        <taxon>Bacillati</taxon>
        <taxon>Bacillota</taxon>
        <taxon>Bacilli</taxon>
        <taxon>Bacillales</taxon>
        <taxon>Bacillaceae</taxon>
        <taxon>Lysinibacillus</taxon>
    </lineage>
</organism>
<gene>
    <name evidence="1" type="ORF">ABIA69_003756</name>
</gene>
<reference evidence="1 2" key="1">
    <citation type="submission" date="2024-06" db="EMBL/GenBank/DDBJ databases">
        <title>Sorghum-associated microbial communities from plants grown in Nebraska, USA.</title>
        <authorList>
            <person name="Schachtman D."/>
        </authorList>
    </citation>
    <scope>NUCLEOTIDE SEQUENCE [LARGE SCALE GENOMIC DNA]</scope>
    <source>
        <strain evidence="1 2">736</strain>
    </source>
</reference>
<dbReference type="EMBL" id="JBEPSB010000022">
    <property type="protein sequence ID" value="MET4562565.1"/>
    <property type="molecule type" value="Genomic_DNA"/>
</dbReference>
<name>A0ABV2PNN2_9BACI</name>
<protein>
    <recommendedName>
        <fullName evidence="3">Acetyltransferase</fullName>
    </recommendedName>
</protein>
<evidence type="ECO:0008006" key="3">
    <source>
        <dbReference type="Google" id="ProtNLM"/>
    </source>
</evidence>
<accession>A0ABV2PNN2</accession>
<dbReference type="Proteomes" id="UP001549363">
    <property type="component" value="Unassembled WGS sequence"/>
</dbReference>
<keyword evidence="2" id="KW-1185">Reference proteome</keyword>
<comment type="caution">
    <text evidence="1">The sequence shown here is derived from an EMBL/GenBank/DDBJ whole genome shotgun (WGS) entry which is preliminary data.</text>
</comment>
<evidence type="ECO:0000313" key="2">
    <source>
        <dbReference type="Proteomes" id="UP001549363"/>
    </source>
</evidence>
<proteinExistence type="predicted"/>